<dbReference type="SUPFAM" id="SSF53474">
    <property type="entry name" value="alpha/beta-Hydrolases"/>
    <property type="match status" value="1"/>
</dbReference>
<dbReference type="EMBL" id="CM026432">
    <property type="protein sequence ID" value="KAG0557397.1"/>
    <property type="molecule type" value="Genomic_DNA"/>
</dbReference>
<proteinExistence type="predicted"/>
<name>A0A8T0GFS2_CERPU</name>
<dbReference type="InterPro" id="IPR022742">
    <property type="entry name" value="Hydrolase_4"/>
</dbReference>
<dbReference type="Proteomes" id="UP000822688">
    <property type="component" value="Chromosome 11"/>
</dbReference>
<dbReference type="AlphaFoldDB" id="A0A8T0GFS2"/>
<keyword evidence="3" id="KW-1185">Reference proteome</keyword>
<dbReference type="InterPro" id="IPR051044">
    <property type="entry name" value="MAG_DAG_Lipase"/>
</dbReference>
<organism evidence="2 3">
    <name type="scientific">Ceratodon purpureus</name>
    <name type="common">Fire moss</name>
    <name type="synonym">Dicranum purpureum</name>
    <dbReference type="NCBI Taxonomy" id="3225"/>
    <lineage>
        <taxon>Eukaryota</taxon>
        <taxon>Viridiplantae</taxon>
        <taxon>Streptophyta</taxon>
        <taxon>Embryophyta</taxon>
        <taxon>Bryophyta</taxon>
        <taxon>Bryophytina</taxon>
        <taxon>Bryopsida</taxon>
        <taxon>Dicranidae</taxon>
        <taxon>Pseudoditrichales</taxon>
        <taxon>Ditrichaceae</taxon>
        <taxon>Ceratodon</taxon>
    </lineage>
</organism>
<sequence>MEAGSEVVEVGNYWGDMPEEEFYASQGVRNRKEYFKTPHGTVFGQEFVPVVVEGKRPKGVVCMTHGYGSDTGWMFQIFAIEAAKWGYVAYAADMLGHGRSDGVRCYTPDCEKVAAASLSFFKAMRDSDANKGLPAFLFGESMGGAVSFLMHFQDPSGWDGFIFSAPLFKMPGPMRPSRLEILGFSVIRPFVDTWELFPDRARGKRVIGDPSRGKQISRNPRRYTGKPRVGTMLELTRMADDICSRMDKFNAPFLTLHGTADEITSLEGSRDLYEKAATSDRTFKTYEGACHSLVQGEKDATRAAVLRDIREWLDERVERKQ</sequence>
<dbReference type="PANTHER" id="PTHR11614">
    <property type="entry name" value="PHOSPHOLIPASE-RELATED"/>
    <property type="match status" value="1"/>
</dbReference>
<gene>
    <name evidence="2" type="ORF">KC19_11G126400</name>
</gene>
<comment type="caution">
    <text evidence="2">The sequence shown here is derived from an EMBL/GenBank/DDBJ whole genome shotgun (WGS) entry which is preliminary data.</text>
</comment>
<feature type="domain" description="Serine aminopeptidase S33" evidence="1">
    <location>
        <begin position="56"/>
        <end position="297"/>
    </location>
</feature>
<dbReference type="Gene3D" id="3.40.50.1820">
    <property type="entry name" value="alpha/beta hydrolase"/>
    <property type="match status" value="1"/>
</dbReference>
<dbReference type="InterPro" id="IPR000073">
    <property type="entry name" value="AB_hydrolase_1"/>
</dbReference>
<evidence type="ECO:0000313" key="3">
    <source>
        <dbReference type="Proteomes" id="UP000822688"/>
    </source>
</evidence>
<protein>
    <recommendedName>
        <fullName evidence="1">Serine aminopeptidase S33 domain-containing protein</fullName>
    </recommendedName>
</protein>
<accession>A0A8T0GFS2</accession>
<dbReference type="Pfam" id="PF12146">
    <property type="entry name" value="Hydrolase_4"/>
    <property type="match status" value="1"/>
</dbReference>
<dbReference type="PRINTS" id="PR00111">
    <property type="entry name" value="ABHYDROLASE"/>
</dbReference>
<evidence type="ECO:0000259" key="1">
    <source>
        <dbReference type="Pfam" id="PF12146"/>
    </source>
</evidence>
<evidence type="ECO:0000313" key="2">
    <source>
        <dbReference type="EMBL" id="KAG0557397.1"/>
    </source>
</evidence>
<dbReference type="InterPro" id="IPR029058">
    <property type="entry name" value="AB_hydrolase_fold"/>
</dbReference>
<reference evidence="2 3" key="1">
    <citation type="submission" date="2020-06" db="EMBL/GenBank/DDBJ databases">
        <title>WGS assembly of Ceratodon purpureus strain R40.</title>
        <authorList>
            <person name="Carey S.B."/>
            <person name="Jenkins J."/>
            <person name="Shu S."/>
            <person name="Lovell J.T."/>
            <person name="Sreedasyam A."/>
            <person name="Maumus F."/>
            <person name="Tiley G.P."/>
            <person name="Fernandez-Pozo N."/>
            <person name="Barry K."/>
            <person name="Chen C."/>
            <person name="Wang M."/>
            <person name="Lipzen A."/>
            <person name="Daum C."/>
            <person name="Saski C.A."/>
            <person name="Payton A.C."/>
            <person name="Mcbreen J.C."/>
            <person name="Conrad R.E."/>
            <person name="Kollar L.M."/>
            <person name="Olsson S."/>
            <person name="Huttunen S."/>
            <person name="Landis J.B."/>
            <person name="Wickett N.J."/>
            <person name="Johnson M.G."/>
            <person name="Rensing S.A."/>
            <person name="Grimwood J."/>
            <person name="Schmutz J."/>
            <person name="Mcdaniel S.F."/>
        </authorList>
    </citation>
    <scope>NUCLEOTIDE SEQUENCE [LARGE SCALE GENOMIC DNA]</scope>
    <source>
        <strain evidence="2 3">R40</strain>
    </source>
</reference>